<evidence type="ECO:0000256" key="6">
    <source>
        <dbReference type="ARBA" id="ARBA00022989"/>
    </source>
</evidence>
<evidence type="ECO:0000256" key="3">
    <source>
        <dbReference type="ARBA" id="ARBA00022448"/>
    </source>
</evidence>
<feature type="transmembrane region" description="Helical" evidence="8">
    <location>
        <begin position="195"/>
        <end position="218"/>
    </location>
</feature>
<dbReference type="Pfam" id="PF01925">
    <property type="entry name" value="TauE"/>
    <property type="match status" value="1"/>
</dbReference>
<feature type="transmembrane region" description="Helical" evidence="8">
    <location>
        <begin position="166"/>
        <end position="188"/>
    </location>
</feature>
<keyword evidence="4 8" id="KW-1003">Cell membrane</keyword>
<dbReference type="PANTHER" id="PTHR30269:SF37">
    <property type="entry name" value="MEMBRANE TRANSPORTER PROTEIN"/>
    <property type="match status" value="1"/>
</dbReference>
<dbReference type="InterPro" id="IPR002781">
    <property type="entry name" value="TM_pro_TauE-like"/>
</dbReference>
<keyword evidence="7 8" id="KW-0472">Membrane</keyword>
<gene>
    <name evidence="9" type="ORF">ACFQ45_16250</name>
</gene>
<feature type="transmembrane region" description="Helical" evidence="8">
    <location>
        <begin position="44"/>
        <end position="64"/>
    </location>
</feature>
<keyword evidence="6 8" id="KW-1133">Transmembrane helix</keyword>
<comment type="similarity">
    <text evidence="2 8">Belongs to the 4-toluene sulfonate uptake permease (TSUP) (TC 2.A.102) family.</text>
</comment>
<dbReference type="RefSeq" id="WP_377369599.1">
    <property type="nucleotide sequence ID" value="NZ_JBHTMN010000018.1"/>
</dbReference>
<evidence type="ECO:0000256" key="7">
    <source>
        <dbReference type="ARBA" id="ARBA00023136"/>
    </source>
</evidence>
<accession>A0ABW4B3W1</accession>
<keyword evidence="5 8" id="KW-0812">Transmembrane</keyword>
<organism evidence="9 10">
    <name type="scientific">Rhodanobacter aciditrophus</name>
    <dbReference type="NCBI Taxonomy" id="1623218"/>
    <lineage>
        <taxon>Bacteria</taxon>
        <taxon>Pseudomonadati</taxon>
        <taxon>Pseudomonadota</taxon>
        <taxon>Gammaproteobacteria</taxon>
        <taxon>Lysobacterales</taxon>
        <taxon>Rhodanobacteraceae</taxon>
        <taxon>Rhodanobacter</taxon>
    </lineage>
</organism>
<evidence type="ECO:0000256" key="5">
    <source>
        <dbReference type="ARBA" id="ARBA00022692"/>
    </source>
</evidence>
<evidence type="ECO:0000256" key="4">
    <source>
        <dbReference type="ARBA" id="ARBA00022475"/>
    </source>
</evidence>
<comment type="subcellular location">
    <subcellularLocation>
        <location evidence="1 8">Cell membrane</location>
        <topology evidence="1 8">Multi-pass membrane protein</topology>
    </subcellularLocation>
</comment>
<feature type="transmembrane region" description="Helical" evidence="8">
    <location>
        <begin position="129"/>
        <end position="146"/>
    </location>
</feature>
<evidence type="ECO:0000313" key="10">
    <source>
        <dbReference type="Proteomes" id="UP001597059"/>
    </source>
</evidence>
<name>A0ABW4B3W1_9GAMM</name>
<dbReference type="InterPro" id="IPR052017">
    <property type="entry name" value="TSUP"/>
</dbReference>
<dbReference type="Proteomes" id="UP001597059">
    <property type="component" value="Unassembled WGS sequence"/>
</dbReference>
<feature type="transmembrane region" description="Helical" evidence="8">
    <location>
        <begin position="100"/>
        <end position="117"/>
    </location>
</feature>
<protein>
    <recommendedName>
        <fullName evidence="8">Probable membrane transporter protein</fullName>
    </recommendedName>
</protein>
<keyword evidence="10" id="KW-1185">Reference proteome</keyword>
<proteinExistence type="inferred from homology"/>
<dbReference type="PANTHER" id="PTHR30269">
    <property type="entry name" value="TRANSMEMBRANE PROTEIN YFCA"/>
    <property type="match status" value="1"/>
</dbReference>
<keyword evidence="3" id="KW-0813">Transport</keyword>
<reference evidence="10" key="1">
    <citation type="journal article" date="2019" name="Int. J. Syst. Evol. Microbiol.">
        <title>The Global Catalogue of Microorganisms (GCM) 10K type strain sequencing project: providing services to taxonomists for standard genome sequencing and annotation.</title>
        <authorList>
            <consortium name="The Broad Institute Genomics Platform"/>
            <consortium name="The Broad Institute Genome Sequencing Center for Infectious Disease"/>
            <person name="Wu L."/>
            <person name="Ma J."/>
        </authorList>
    </citation>
    <scope>NUCLEOTIDE SEQUENCE [LARGE SCALE GENOMIC DNA]</scope>
    <source>
        <strain evidence="10">JCM 30774</strain>
    </source>
</reference>
<evidence type="ECO:0000256" key="8">
    <source>
        <dbReference type="RuleBase" id="RU363041"/>
    </source>
</evidence>
<evidence type="ECO:0000256" key="1">
    <source>
        <dbReference type="ARBA" id="ARBA00004651"/>
    </source>
</evidence>
<evidence type="ECO:0000256" key="2">
    <source>
        <dbReference type="ARBA" id="ARBA00009142"/>
    </source>
</evidence>
<feature type="transmembrane region" description="Helical" evidence="8">
    <location>
        <begin position="76"/>
        <end position="94"/>
    </location>
</feature>
<evidence type="ECO:0000313" key="9">
    <source>
        <dbReference type="EMBL" id="MFD1384920.1"/>
    </source>
</evidence>
<sequence>MDITLLILVSIAVLITGISKGGFSGAFGIIAVPMISLHVSPIKAAAIMLPVLCIMDIFTVQKFWKKWDADAVKQSIPSAILGIIIGTLMASFVSEPLLKIIIGLVAIGFVINTWLAARRKAPKGPLGKLAAGFWCALGGFTSFISHAGGPPISVFLLRLNLDKTRFVASAALIFAAINYVKLIPYAWLGQLNTDLLLYSVCFAPIAFVGVQVGAWLHYHINTKLFFKLMYALLMVTGVKLLWDGGSGLI</sequence>
<dbReference type="EMBL" id="JBHTMN010000018">
    <property type="protein sequence ID" value="MFD1384920.1"/>
    <property type="molecule type" value="Genomic_DNA"/>
</dbReference>
<comment type="caution">
    <text evidence="9">The sequence shown here is derived from an EMBL/GenBank/DDBJ whole genome shotgun (WGS) entry which is preliminary data.</text>
</comment>